<dbReference type="EMBL" id="MU006238">
    <property type="protein sequence ID" value="KAF2820973.1"/>
    <property type="molecule type" value="Genomic_DNA"/>
</dbReference>
<dbReference type="Proteomes" id="UP000799424">
    <property type="component" value="Unassembled WGS sequence"/>
</dbReference>
<feature type="region of interest" description="Disordered" evidence="1">
    <location>
        <begin position="1"/>
        <end position="101"/>
    </location>
</feature>
<name>A0A6A6ZJQ2_9PLEO</name>
<evidence type="ECO:0000313" key="3">
    <source>
        <dbReference type="Proteomes" id="UP000799424"/>
    </source>
</evidence>
<keyword evidence="3" id="KW-1185">Reference proteome</keyword>
<protein>
    <submittedName>
        <fullName evidence="2">Uncharacterized protein</fullName>
    </submittedName>
</protein>
<dbReference type="OrthoDB" id="10428715at2759"/>
<reference evidence="2" key="1">
    <citation type="journal article" date="2020" name="Stud. Mycol.">
        <title>101 Dothideomycetes genomes: a test case for predicting lifestyles and emergence of pathogens.</title>
        <authorList>
            <person name="Haridas S."/>
            <person name="Albert R."/>
            <person name="Binder M."/>
            <person name="Bloem J."/>
            <person name="Labutti K."/>
            <person name="Salamov A."/>
            <person name="Andreopoulos B."/>
            <person name="Baker S."/>
            <person name="Barry K."/>
            <person name="Bills G."/>
            <person name="Bluhm B."/>
            <person name="Cannon C."/>
            <person name="Castanera R."/>
            <person name="Culley D."/>
            <person name="Daum C."/>
            <person name="Ezra D."/>
            <person name="Gonzalez J."/>
            <person name="Henrissat B."/>
            <person name="Kuo A."/>
            <person name="Liang C."/>
            <person name="Lipzen A."/>
            <person name="Lutzoni F."/>
            <person name="Magnuson J."/>
            <person name="Mondo S."/>
            <person name="Nolan M."/>
            <person name="Ohm R."/>
            <person name="Pangilinan J."/>
            <person name="Park H.-J."/>
            <person name="Ramirez L."/>
            <person name="Alfaro M."/>
            <person name="Sun H."/>
            <person name="Tritt A."/>
            <person name="Yoshinaga Y."/>
            <person name="Zwiers L.-H."/>
            <person name="Turgeon B."/>
            <person name="Goodwin S."/>
            <person name="Spatafora J."/>
            <person name="Crous P."/>
            <person name="Grigoriev I."/>
        </authorList>
    </citation>
    <scope>NUCLEOTIDE SEQUENCE</scope>
    <source>
        <strain evidence="2">CBS 113818</strain>
    </source>
</reference>
<feature type="compositionally biased region" description="Acidic residues" evidence="1">
    <location>
        <begin position="57"/>
        <end position="66"/>
    </location>
</feature>
<evidence type="ECO:0000313" key="2">
    <source>
        <dbReference type="EMBL" id="KAF2820973.1"/>
    </source>
</evidence>
<feature type="compositionally biased region" description="Basic and acidic residues" evidence="1">
    <location>
        <begin position="16"/>
        <end position="36"/>
    </location>
</feature>
<organism evidence="2 3">
    <name type="scientific">Ophiobolus disseminans</name>
    <dbReference type="NCBI Taxonomy" id="1469910"/>
    <lineage>
        <taxon>Eukaryota</taxon>
        <taxon>Fungi</taxon>
        <taxon>Dikarya</taxon>
        <taxon>Ascomycota</taxon>
        <taxon>Pezizomycotina</taxon>
        <taxon>Dothideomycetes</taxon>
        <taxon>Pleosporomycetidae</taxon>
        <taxon>Pleosporales</taxon>
        <taxon>Pleosporineae</taxon>
        <taxon>Phaeosphaeriaceae</taxon>
        <taxon>Ophiobolus</taxon>
    </lineage>
</organism>
<feature type="compositionally biased region" description="Basic and acidic residues" evidence="1">
    <location>
        <begin position="84"/>
        <end position="98"/>
    </location>
</feature>
<proteinExistence type="predicted"/>
<feature type="compositionally biased region" description="Polar residues" evidence="1">
    <location>
        <begin position="172"/>
        <end position="194"/>
    </location>
</feature>
<feature type="region of interest" description="Disordered" evidence="1">
    <location>
        <begin position="134"/>
        <end position="283"/>
    </location>
</feature>
<gene>
    <name evidence="2" type="ORF">CC86DRAFT_411295</name>
</gene>
<sequence length="369" mass="40069">MGSQDDHTHTSGNAASDDHSSDTGNGRDKSPGDDTPTHNIHLDASSDEESSQVVSDFDFDSDDGSIEDAAFFGDKNSKNAPDNDSDHASNGDSCHDDLYAQDLPNTPAARVVLLDSHQARDDCPNWQELYNAFEANDTVADEDTVDNYKPPSPDSPPCNPAFLPDYGAVEASAQNNTGSYAKSATGSSPTSRNHPATEGRRSETDNNSDLDTPLVPRDREGLKQGPVDLARTNKKASTSPDQSDSGVDVGSNASETDPTTQNPSLQRYKPEHLRSSTNPPPTDLIDLLNKADRELMSDIDNLRFTREAVLRKASVITKYFSKDILVKLCPWRGLLDGYMSIQALERHAMPERQPITVMMAVPDPPRGPT</sequence>
<feature type="compositionally biased region" description="Pro residues" evidence="1">
    <location>
        <begin position="150"/>
        <end position="159"/>
    </location>
</feature>
<evidence type="ECO:0000256" key="1">
    <source>
        <dbReference type="SAM" id="MobiDB-lite"/>
    </source>
</evidence>
<accession>A0A6A6ZJQ2</accession>
<feature type="compositionally biased region" description="Basic and acidic residues" evidence="1">
    <location>
        <begin position="195"/>
        <end position="204"/>
    </location>
</feature>
<feature type="compositionally biased region" description="Polar residues" evidence="1">
    <location>
        <begin position="235"/>
        <end position="265"/>
    </location>
</feature>
<dbReference type="AlphaFoldDB" id="A0A6A6ZJQ2"/>